<keyword evidence="6" id="KW-1185">Reference proteome</keyword>
<dbReference type="PANTHER" id="PTHR28221">
    <property type="entry name" value="RNA POLYMERASE I-SPECIFIC TRANSCRIPTION INITIATION FACTOR RRN6"/>
    <property type="match status" value="1"/>
</dbReference>
<feature type="domain" description="RRN6 beta-propeller" evidence="2">
    <location>
        <begin position="113"/>
        <end position="473"/>
    </location>
</feature>
<organism evidence="5 6">
    <name type="scientific">Pyrenophora tritici-repentis</name>
    <dbReference type="NCBI Taxonomy" id="45151"/>
    <lineage>
        <taxon>Eukaryota</taxon>
        <taxon>Fungi</taxon>
        <taxon>Dikarya</taxon>
        <taxon>Ascomycota</taxon>
        <taxon>Pezizomycotina</taxon>
        <taxon>Dothideomycetes</taxon>
        <taxon>Pleosporomycetidae</taxon>
        <taxon>Pleosporales</taxon>
        <taxon>Pleosporineae</taxon>
        <taxon>Pleosporaceae</taxon>
        <taxon>Pyrenophora</taxon>
    </lineage>
</organism>
<dbReference type="InterPro" id="IPR019350">
    <property type="entry name" value="RNA_pol_I-sp_TIF_RRN6-like"/>
</dbReference>
<feature type="compositionally biased region" description="Basic and acidic residues" evidence="1">
    <location>
        <begin position="926"/>
        <end position="936"/>
    </location>
</feature>
<dbReference type="InterPro" id="IPR048535">
    <property type="entry name" value="RRN6_beta-prop"/>
</dbReference>
<protein>
    <submittedName>
        <fullName evidence="5">RNA polymerase I-specific transcription-initiation factor</fullName>
    </submittedName>
</protein>
<dbReference type="Proteomes" id="UP000249757">
    <property type="component" value="Unassembled WGS sequence"/>
</dbReference>
<dbReference type="GO" id="GO:0042790">
    <property type="term" value="P:nucleolar large rRNA transcription by RNA polymerase I"/>
    <property type="evidence" value="ECO:0007669"/>
    <property type="project" value="TreeGrafter"/>
</dbReference>
<dbReference type="Pfam" id="PF20640">
    <property type="entry name" value="Rrn6_HB"/>
    <property type="match status" value="1"/>
</dbReference>
<dbReference type="AlphaFoldDB" id="A0A922NB26"/>
<feature type="region of interest" description="Disordered" evidence="1">
    <location>
        <begin position="763"/>
        <end position="798"/>
    </location>
</feature>
<gene>
    <name evidence="5" type="ORF">Ptr86124_007917</name>
</gene>
<feature type="region of interest" description="Disordered" evidence="1">
    <location>
        <begin position="881"/>
        <end position="949"/>
    </location>
</feature>
<reference evidence="6" key="1">
    <citation type="journal article" date="2022" name="Microb. Genom.">
        <title>A global pangenome for the wheat fungal pathogen Pyrenophora tritici-repentis and prediction of effector protein structural homology.</title>
        <authorList>
            <person name="Moolhuijzen P.M."/>
            <person name="See P.T."/>
            <person name="Shi G."/>
            <person name="Powell H.R."/>
            <person name="Cockram J."/>
            <person name="Jorgensen L.N."/>
            <person name="Benslimane H."/>
            <person name="Strelkov S.E."/>
            <person name="Turner J."/>
            <person name="Liu Z."/>
            <person name="Moffat C.S."/>
        </authorList>
    </citation>
    <scope>NUCLEOTIDE SEQUENCE [LARGE SCALE GENOMIC DNA]</scope>
</reference>
<evidence type="ECO:0000313" key="6">
    <source>
        <dbReference type="Proteomes" id="UP000249757"/>
    </source>
</evidence>
<feature type="compositionally biased region" description="Basic and acidic residues" evidence="1">
    <location>
        <begin position="859"/>
        <end position="874"/>
    </location>
</feature>
<evidence type="ECO:0000259" key="3">
    <source>
        <dbReference type="Pfam" id="PF20639"/>
    </source>
</evidence>
<dbReference type="GO" id="GO:0070860">
    <property type="term" value="C:RNA polymerase I core factor complex"/>
    <property type="evidence" value="ECO:0007669"/>
    <property type="project" value="TreeGrafter"/>
</dbReference>
<dbReference type="Pfam" id="PF20639">
    <property type="entry name" value="Rrn6_K-rich"/>
    <property type="match status" value="1"/>
</dbReference>
<proteinExistence type="predicted"/>
<comment type="caution">
    <text evidence="5">The sequence shown here is derived from an EMBL/GenBank/DDBJ whole genome shotgun (WGS) entry which is preliminary data.</text>
</comment>
<dbReference type="InterPro" id="IPR048536">
    <property type="entry name" value="Rrn6_K-rich"/>
</dbReference>
<dbReference type="InterPro" id="IPR048537">
    <property type="entry name" value="RRN6_HB"/>
</dbReference>
<feature type="domain" description="RRN6 helical bundle" evidence="4">
    <location>
        <begin position="551"/>
        <end position="739"/>
    </location>
</feature>
<dbReference type="GO" id="GO:0001163">
    <property type="term" value="F:RNA polymerase I transcription regulatory region sequence-specific DNA binding"/>
    <property type="evidence" value="ECO:0007669"/>
    <property type="project" value="TreeGrafter"/>
</dbReference>
<evidence type="ECO:0000259" key="4">
    <source>
        <dbReference type="Pfam" id="PF20640"/>
    </source>
</evidence>
<dbReference type="OMA" id="DLPMTQV"/>
<dbReference type="OrthoDB" id="4090074at2759"/>
<name>A0A922NB26_9PLEO</name>
<feature type="region of interest" description="Disordered" evidence="1">
    <location>
        <begin position="855"/>
        <end position="874"/>
    </location>
</feature>
<sequence>MADKPLEDGNSGRPGIASYDVDNREWVFPRYFAALQLKQIRPVTDKHTATSLATTPARFPLPTTHAKRSKTKQRTGVRKRIKGLVKTDPVLCASLGLLPDLDLSSAAVSSARDPLVGNLLSFGSITLGNRYETPRRVAALATGEAGNILQLAIVNKEIYDWGQAKKTWVDGPTLKEAPLGYWNEDAAPIQQICFAQSEDRSCLLAVRLPTRTVLLRPLYHRQVRTTPSSSFYDLPKSVIEPHPVLTIHHKETGGSPHVDFAFNPDNQLQFALAHQDHTWSVWNMHHPRKGDKYSPSRLARGRINKLKDNDVARQDEWARILWVANPHTLLVCNRRHLGIISIKTRPHFYRPYSGIFSEKQSEDWILDVKRHPKDTCQFFVLTSSLLILMAVTTSSGADTGADEAVVTTLQSWKHCRDAKDFTLQIQVQLVSDTESFVIVYSTLNTRIQVYSYSKSSSSSPALVACSDPSLLSLGLDESIRINTIHTETMQQEGVQNDVNFFRLFVTLSDGDMQELVVCSSSLEATGSYQVIMDFKKSTIKHPRAGNSKKDIVHVEDDFIVPNRLAFAGAPRAKITSQLPRLLPPLEIVVRRHFRRHETRRRIGRSLVMAHRVFDGVDVVETASEVRQMLTHGLDVISTPFRTLMEHANMKVIFFDFGEASSGIEELFSLQNRHATAEIRHIASGSRLELSKQGNTTPSDVYDDIVEKWVTPLSPKIAVRVRLANERLAQQIAMELVLSSTRVREHGVDDQIIGPQSQDSVFHSSSQFFSSQPLPTPPLSSFSGSSPPMPPSTTSNLSGTLTRLGMHLSLRESSQTLASIASSNPRVLARWQPGNDVRTFIWAESDVQLEAIQKQRKKIERREKRQQRKTERMRLKDMSQFVSFPQSSPGPMLGNMGSSSQILSQSQSQSQSQLSSQNDGFMIPHSQVERGKFGGRLEKKKKKKTRISGF</sequence>
<feature type="compositionally biased region" description="Basic residues" evidence="1">
    <location>
        <begin position="65"/>
        <end position="76"/>
    </location>
</feature>
<evidence type="ECO:0000313" key="5">
    <source>
        <dbReference type="EMBL" id="KAI1512897.1"/>
    </source>
</evidence>
<feature type="compositionally biased region" description="Basic residues" evidence="1">
    <location>
        <begin position="937"/>
        <end position="949"/>
    </location>
</feature>
<dbReference type="EMBL" id="NRDI02000010">
    <property type="protein sequence ID" value="KAI1512897.1"/>
    <property type="molecule type" value="Genomic_DNA"/>
</dbReference>
<dbReference type="GO" id="GO:0001179">
    <property type="term" value="F:RNA polymerase I general transcription initiation factor binding"/>
    <property type="evidence" value="ECO:0007669"/>
    <property type="project" value="TreeGrafter"/>
</dbReference>
<feature type="domain" description="RRN6 K-rich C-terminal" evidence="3">
    <location>
        <begin position="825"/>
        <end position="949"/>
    </location>
</feature>
<accession>A0A922NB26</accession>
<evidence type="ECO:0000259" key="2">
    <source>
        <dbReference type="Pfam" id="PF10214"/>
    </source>
</evidence>
<feature type="compositionally biased region" description="Low complexity" evidence="1">
    <location>
        <begin position="763"/>
        <end position="797"/>
    </location>
</feature>
<feature type="region of interest" description="Disordered" evidence="1">
    <location>
        <begin position="57"/>
        <end position="76"/>
    </location>
</feature>
<evidence type="ECO:0000256" key="1">
    <source>
        <dbReference type="SAM" id="MobiDB-lite"/>
    </source>
</evidence>
<feature type="compositionally biased region" description="Low complexity" evidence="1">
    <location>
        <begin position="897"/>
        <end position="916"/>
    </location>
</feature>
<dbReference type="Pfam" id="PF10214">
    <property type="entry name" value="Rrn6_beta-prop"/>
    <property type="match status" value="1"/>
</dbReference>
<dbReference type="PANTHER" id="PTHR28221:SF2">
    <property type="entry name" value="RNA POLYMERASE I-SPECIFIC TRANSCRIPTION INITIATION FACTOR RRN6"/>
    <property type="match status" value="1"/>
</dbReference>